<feature type="transmembrane region" description="Helical" evidence="2">
    <location>
        <begin position="12"/>
        <end position="38"/>
    </location>
</feature>
<accession>A0A9P3PHU4</accession>
<proteinExistence type="predicted"/>
<evidence type="ECO:0000313" key="4">
    <source>
        <dbReference type="Proteomes" id="UP001063166"/>
    </source>
</evidence>
<keyword evidence="4" id="KW-1185">Reference proteome</keyword>
<comment type="caution">
    <text evidence="3">The sequence shown here is derived from an EMBL/GenBank/DDBJ whole genome shotgun (WGS) entry which is preliminary data.</text>
</comment>
<feature type="region of interest" description="Disordered" evidence="1">
    <location>
        <begin position="175"/>
        <end position="292"/>
    </location>
</feature>
<evidence type="ECO:0000256" key="1">
    <source>
        <dbReference type="SAM" id="MobiDB-lite"/>
    </source>
</evidence>
<name>A0A9P3PHU4_LYOSH</name>
<reference evidence="3" key="1">
    <citation type="submission" date="2022-07" db="EMBL/GenBank/DDBJ databases">
        <title>The genome of Lyophyllum shimeji provides insight into the initial evolution of ectomycorrhizal fungal genome.</title>
        <authorList>
            <person name="Kobayashi Y."/>
            <person name="Shibata T."/>
            <person name="Hirakawa H."/>
            <person name="Shigenobu S."/>
            <person name="Nishiyama T."/>
            <person name="Yamada A."/>
            <person name="Hasebe M."/>
            <person name="Kawaguchi M."/>
        </authorList>
    </citation>
    <scope>NUCLEOTIDE SEQUENCE</scope>
    <source>
        <strain evidence="3">AT787</strain>
    </source>
</reference>
<sequence length="292" mass="32066">MKPREYCCCAIPVVNAGIYATLITQFVTAFIVGILSVATPSIVGAATPSYSAWILAVICFVAAALQILGFIGVGSEKPILFRRYVSLHLLATLLAFAVAAAWIIMSATRHTTAKAKCLKDFFSDSSDGTSSEGDTLCEIFPWVDVGIMGGLWAVLGILHIYLYVVLSSYGTSQRRDHEKYDQLNNETIPMNSRGDPWDSRPSMDGSPQGYSHVRQESAATVSEVLSQPQLQPKDSLSHSDYSYRQDSYPPPAQERLDRNTSRGGASVYPRYGYGVEQASQSQYHDPYDHRSS</sequence>
<dbReference type="Proteomes" id="UP001063166">
    <property type="component" value="Unassembled WGS sequence"/>
</dbReference>
<evidence type="ECO:0000313" key="3">
    <source>
        <dbReference type="EMBL" id="GLB36230.1"/>
    </source>
</evidence>
<feature type="transmembrane region" description="Helical" evidence="2">
    <location>
        <begin position="145"/>
        <end position="166"/>
    </location>
</feature>
<dbReference type="OrthoDB" id="2552042at2759"/>
<dbReference type="EMBL" id="BRPK01000003">
    <property type="protein sequence ID" value="GLB36230.1"/>
    <property type="molecule type" value="Genomic_DNA"/>
</dbReference>
<keyword evidence="2" id="KW-1133">Transmembrane helix</keyword>
<organism evidence="3 4">
    <name type="scientific">Lyophyllum shimeji</name>
    <name type="common">Hon-shimeji</name>
    <name type="synonym">Tricholoma shimeji</name>
    <dbReference type="NCBI Taxonomy" id="47721"/>
    <lineage>
        <taxon>Eukaryota</taxon>
        <taxon>Fungi</taxon>
        <taxon>Dikarya</taxon>
        <taxon>Basidiomycota</taxon>
        <taxon>Agaricomycotina</taxon>
        <taxon>Agaricomycetes</taxon>
        <taxon>Agaricomycetidae</taxon>
        <taxon>Agaricales</taxon>
        <taxon>Tricholomatineae</taxon>
        <taxon>Lyophyllaceae</taxon>
        <taxon>Lyophyllum</taxon>
    </lineage>
</organism>
<keyword evidence="2" id="KW-0812">Transmembrane</keyword>
<evidence type="ECO:0000256" key="2">
    <source>
        <dbReference type="SAM" id="Phobius"/>
    </source>
</evidence>
<gene>
    <name evidence="3" type="ORF">LshimejAT787_0305180</name>
</gene>
<feature type="compositionally biased region" description="Polar residues" evidence="1">
    <location>
        <begin position="217"/>
        <end position="234"/>
    </location>
</feature>
<protein>
    <submittedName>
        <fullName evidence="3">Uncharacterized protein</fullName>
    </submittedName>
</protein>
<keyword evidence="2" id="KW-0472">Membrane</keyword>
<feature type="transmembrane region" description="Helical" evidence="2">
    <location>
        <begin position="50"/>
        <end position="73"/>
    </location>
</feature>
<dbReference type="AlphaFoldDB" id="A0A9P3PHU4"/>
<feature type="transmembrane region" description="Helical" evidence="2">
    <location>
        <begin position="85"/>
        <end position="105"/>
    </location>
</feature>